<dbReference type="AlphaFoldDB" id="A0A547PCB7"/>
<sequence length="131" mass="14678">MNSNAAYTIFPDGDTLIPRFRVAGDVTLDLIHRDGRVEAKWIGFHPREFELLWRLAETPGRPMTKKQLLADVWRLDFEPESNSVAVHVARVRAKLSTYGLDAILVTHPEGGYFLDVPPEPSAFSFGAPKST</sequence>
<comment type="caution">
    <text evidence="4">The sequence shown here is derived from an EMBL/GenBank/DDBJ whole genome shotgun (WGS) entry which is preliminary data.</text>
</comment>
<reference evidence="4 5" key="1">
    <citation type="submission" date="2019-06" db="EMBL/GenBank/DDBJ databases">
        <title>Erythrobacter insulae sp. nov., isolated from a tidal flat.</title>
        <authorList>
            <person name="Yoon J.-H."/>
        </authorList>
    </citation>
    <scope>NUCLEOTIDE SEQUENCE [LARGE SCALE GENOMIC DNA]</scope>
    <source>
        <strain evidence="4 5">JBTF-M21</strain>
    </source>
</reference>
<dbReference type="GO" id="GO:0003677">
    <property type="term" value="F:DNA binding"/>
    <property type="evidence" value="ECO:0007669"/>
    <property type="project" value="UniProtKB-UniRule"/>
</dbReference>
<dbReference type="Pfam" id="PF00486">
    <property type="entry name" value="Trans_reg_C"/>
    <property type="match status" value="1"/>
</dbReference>
<dbReference type="CDD" id="cd00383">
    <property type="entry name" value="trans_reg_C"/>
    <property type="match status" value="1"/>
</dbReference>
<feature type="domain" description="OmpR/PhoB-type" evidence="3">
    <location>
        <begin position="18"/>
        <end position="116"/>
    </location>
</feature>
<dbReference type="PROSITE" id="PS51755">
    <property type="entry name" value="OMPR_PHOB"/>
    <property type="match status" value="1"/>
</dbReference>
<evidence type="ECO:0000256" key="1">
    <source>
        <dbReference type="ARBA" id="ARBA00023125"/>
    </source>
</evidence>
<dbReference type="GO" id="GO:0006355">
    <property type="term" value="P:regulation of DNA-templated transcription"/>
    <property type="evidence" value="ECO:0007669"/>
    <property type="project" value="InterPro"/>
</dbReference>
<evidence type="ECO:0000256" key="2">
    <source>
        <dbReference type="PROSITE-ProRule" id="PRU01091"/>
    </source>
</evidence>
<dbReference type="InterPro" id="IPR036388">
    <property type="entry name" value="WH-like_DNA-bd_sf"/>
</dbReference>
<dbReference type="OrthoDB" id="7595335at2"/>
<evidence type="ECO:0000313" key="4">
    <source>
        <dbReference type="EMBL" id="TRD11789.1"/>
    </source>
</evidence>
<dbReference type="InterPro" id="IPR016032">
    <property type="entry name" value="Sig_transdc_resp-reg_C-effctor"/>
</dbReference>
<keyword evidence="5" id="KW-1185">Reference proteome</keyword>
<keyword evidence="1 2" id="KW-0238">DNA-binding</keyword>
<organism evidence="4 5">
    <name type="scientific">Erythrobacter insulae</name>
    <dbReference type="NCBI Taxonomy" id="2584124"/>
    <lineage>
        <taxon>Bacteria</taxon>
        <taxon>Pseudomonadati</taxon>
        <taxon>Pseudomonadota</taxon>
        <taxon>Alphaproteobacteria</taxon>
        <taxon>Sphingomonadales</taxon>
        <taxon>Erythrobacteraceae</taxon>
        <taxon>Erythrobacter/Porphyrobacter group</taxon>
        <taxon>Erythrobacter</taxon>
    </lineage>
</organism>
<dbReference type="Proteomes" id="UP000316343">
    <property type="component" value="Unassembled WGS sequence"/>
</dbReference>
<name>A0A547PCB7_9SPHN</name>
<evidence type="ECO:0000313" key="5">
    <source>
        <dbReference type="Proteomes" id="UP000316343"/>
    </source>
</evidence>
<feature type="DNA-binding region" description="OmpR/PhoB-type" evidence="2">
    <location>
        <begin position="18"/>
        <end position="116"/>
    </location>
</feature>
<dbReference type="Gene3D" id="1.10.10.10">
    <property type="entry name" value="Winged helix-like DNA-binding domain superfamily/Winged helix DNA-binding domain"/>
    <property type="match status" value="1"/>
</dbReference>
<dbReference type="RefSeq" id="WP_142788062.1">
    <property type="nucleotide sequence ID" value="NZ_VHJK01000001.1"/>
</dbReference>
<proteinExistence type="predicted"/>
<protein>
    <submittedName>
        <fullName evidence="4">Winged helix-turn-helix transcriptional regulator</fullName>
    </submittedName>
</protein>
<dbReference type="SUPFAM" id="SSF46894">
    <property type="entry name" value="C-terminal effector domain of the bipartite response regulators"/>
    <property type="match status" value="1"/>
</dbReference>
<dbReference type="GO" id="GO:0000160">
    <property type="term" value="P:phosphorelay signal transduction system"/>
    <property type="evidence" value="ECO:0007669"/>
    <property type="project" value="InterPro"/>
</dbReference>
<dbReference type="SMART" id="SM00862">
    <property type="entry name" value="Trans_reg_C"/>
    <property type="match status" value="1"/>
</dbReference>
<dbReference type="InterPro" id="IPR001867">
    <property type="entry name" value="OmpR/PhoB-type_DNA-bd"/>
</dbReference>
<gene>
    <name evidence="4" type="ORF">FGU71_07900</name>
</gene>
<dbReference type="EMBL" id="VHJK01000001">
    <property type="protein sequence ID" value="TRD11789.1"/>
    <property type="molecule type" value="Genomic_DNA"/>
</dbReference>
<accession>A0A547PCB7</accession>
<evidence type="ECO:0000259" key="3">
    <source>
        <dbReference type="PROSITE" id="PS51755"/>
    </source>
</evidence>